<feature type="active site" evidence="2">
    <location>
        <position position="220"/>
    </location>
</feature>
<dbReference type="PANTHER" id="PTHR43217">
    <property type="entry name" value="SUCCINATE SEMIALDEHYDE DEHYDROGENASE [NAD(P)+] SAD"/>
    <property type="match status" value="1"/>
</dbReference>
<dbReference type="InterPro" id="IPR016163">
    <property type="entry name" value="Ald_DH_C"/>
</dbReference>
<comment type="caution">
    <text evidence="5">The sequence shown here is derived from an EMBL/GenBank/DDBJ whole genome shotgun (WGS) entry which is preliminary data.</text>
</comment>
<dbReference type="PROSITE" id="PS00687">
    <property type="entry name" value="ALDEHYDE_DEHYDR_GLU"/>
    <property type="match status" value="1"/>
</dbReference>
<evidence type="ECO:0000256" key="3">
    <source>
        <dbReference type="RuleBase" id="RU003345"/>
    </source>
</evidence>
<gene>
    <name evidence="5" type="ORF">EV139_1667</name>
</gene>
<sequence length="447" mass="47053">MSVADAAVRSTLDAAHAAYRAWRGEDPAARAAVLARAAELYDARAEHLAEVMAREMGKPVRQGRAETRSCSAILRFYAEHSEELLRPEPVPLHGGGAAPGTEPPRAAVELAPTGVVFGVMPWNYPHYQLIRVIAPNLLLGNAVVFKHAAICPETARLVAELFADAGAPEALVSDSAFTHDQAYAAIADPIVTGVSFTGGERAGAAIARAAGAALTKVVLELGGNDPFVVFDADRVDELAALAAQLRLSNAGQTCVSPKRIIVREELLPRFLDVFSERFLAVAPGDPLSEDTELGPLASAAAADELRGVLRDARDSGATVLGDAADLDRSGRALAPHIVVNPDRRHAAWTEELFGPVAVIAGARDAAHAVALANDSAYGLGATVFARDPQELVLFRSEIECGMYAENGLKGGDPRLPFGGVKRSGIGRELGALGLREFANQRLVVTHA</sequence>
<evidence type="ECO:0000256" key="1">
    <source>
        <dbReference type="ARBA" id="ARBA00023002"/>
    </source>
</evidence>
<reference evidence="5 6" key="1">
    <citation type="journal article" date="2015" name="Stand. Genomic Sci.">
        <title>Genomic Encyclopedia of Bacterial and Archaeal Type Strains, Phase III: the genomes of soil and plant-associated and newly described type strains.</title>
        <authorList>
            <person name="Whitman W.B."/>
            <person name="Woyke T."/>
            <person name="Klenk H.P."/>
            <person name="Zhou Y."/>
            <person name="Lilburn T.G."/>
            <person name="Beck B.J."/>
            <person name="De Vos P."/>
            <person name="Vandamme P."/>
            <person name="Eisen J.A."/>
            <person name="Garrity G."/>
            <person name="Hugenholtz P."/>
            <person name="Kyrpides N.C."/>
        </authorList>
    </citation>
    <scope>NUCLEOTIDE SEQUENCE [LARGE SCALE GENOMIC DNA]</scope>
    <source>
        <strain evidence="5 6">RF6</strain>
    </source>
</reference>
<keyword evidence="6" id="KW-1185">Reference proteome</keyword>
<dbReference type="InterPro" id="IPR029510">
    <property type="entry name" value="Ald_DH_CS_GLU"/>
</dbReference>
<dbReference type="InterPro" id="IPR016162">
    <property type="entry name" value="Ald_DH_N"/>
</dbReference>
<dbReference type="Pfam" id="PF00171">
    <property type="entry name" value="Aldedh"/>
    <property type="match status" value="1"/>
</dbReference>
<organism evidence="5 6">
    <name type="scientific">Leucobacter luti</name>
    <dbReference type="NCBI Taxonomy" id="340320"/>
    <lineage>
        <taxon>Bacteria</taxon>
        <taxon>Bacillati</taxon>
        <taxon>Actinomycetota</taxon>
        <taxon>Actinomycetes</taxon>
        <taxon>Micrococcales</taxon>
        <taxon>Microbacteriaceae</taxon>
        <taxon>Leucobacter</taxon>
    </lineage>
</organism>
<dbReference type="Gene3D" id="3.40.605.10">
    <property type="entry name" value="Aldehyde Dehydrogenase, Chain A, domain 1"/>
    <property type="match status" value="1"/>
</dbReference>
<proteinExistence type="inferred from homology"/>
<keyword evidence="1 3" id="KW-0560">Oxidoreductase</keyword>
<protein>
    <submittedName>
        <fullName evidence="5">Succinate-semialdehyde dehydrogenase/glutarate-semialdehyde dehydrogenase</fullName>
    </submittedName>
</protein>
<dbReference type="Gene3D" id="3.40.309.10">
    <property type="entry name" value="Aldehyde Dehydrogenase, Chain A, domain 2"/>
    <property type="match status" value="1"/>
</dbReference>
<evidence type="ECO:0000256" key="2">
    <source>
        <dbReference type="PROSITE-ProRule" id="PRU10007"/>
    </source>
</evidence>
<feature type="domain" description="Aldehyde dehydrogenase" evidence="4">
    <location>
        <begin position="6"/>
        <end position="442"/>
    </location>
</feature>
<dbReference type="InterPro" id="IPR047110">
    <property type="entry name" value="GABD/Sad-like"/>
</dbReference>
<comment type="similarity">
    <text evidence="3">Belongs to the aldehyde dehydrogenase family.</text>
</comment>
<dbReference type="GO" id="GO:0004777">
    <property type="term" value="F:succinate-semialdehyde dehydrogenase (NAD+) activity"/>
    <property type="evidence" value="ECO:0007669"/>
    <property type="project" value="TreeGrafter"/>
</dbReference>
<evidence type="ECO:0000313" key="5">
    <source>
        <dbReference type="EMBL" id="RZT66236.1"/>
    </source>
</evidence>
<dbReference type="PANTHER" id="PTHR43217:SF2">
    <property type="entry name" value="SUCCINATE-SEMIALDEHYDE DEHYDROGENASE [NADP(+)]"/>
    <property type="match status" value="1"/>
</dbReference>
<dbReference type="InterPro" id="IPR016161">
    <property type="entry name" value="Ald_DH/histidinol_DH"/>
</dbReference>
<dbReference type="EMBL" id="SHKI01000004">
    <property type="protein sequence ID" value="RZT66236.1"/>
    <property type="molecule type" value="Genomic_DNA"/>
</dbReference>
<dbReference type="OrthoDB" id="6882680at2"/>
<dbReference type="Proteomes" id="UP000291832">
    <property type="component" value="Unassembled WGS sequence"/>
</dbReference>
<dbReference type="RefSeq" id="WP_130453839.1">
    <property type="nucleotide sequence ID" value="NZ_QYAG01000001.1"/>
</dbReference>
<evidence type="ECO:0000259" key="4">
    <source>
        <dbReference type="Pfam" id="PF00171"/>
    </source>
</evidence>
<dbReference type="AlphaFoldDB" id="A0A4Q7TYF9"/>
<evidence type="ECO:0000313" key="6">
    <source>
        <dbReference type="Proteomes" id="UP000291832"/>
    </source>
</evidence>
<dbReference type="InterPro" id="IPR015590">
    <property type="entry name" value="Aldehyde_DH_dom"/>
</dbReference>
<name>A0A4Q7TYF9_9MICO</name>
<accession>A0A4Q7TYF9</accession>
<dbReference type="SUPFAM" id="SSF53720">
    <property type="entry name" value="ALDH-like"/>
    <property type="match status" value="1"/>
</dbReference>